<sequence length="108" mass="11893">MGAPCLCVASGAGVRVWVSRVGGGAVRWFPAAVEVNWRRWLCVLPFSSVVGGSWRCAALVRGRLNPSHARNDGTETLHVCECTAQLFWAHVLTQLYGNMRLCLWVCFS</sequence>
<dbReference type="EMBL" id="MKGL01000995">
    <property type="protein sequence ID" value="RNE94965.1"/>
    <property type="molecule type" value="Genomic_DNA"/>
</dbReference>
<reference evidence="1 2" key="1">
    <citation type="journal article" date="2018" name="BMC Genomics">
        <title>Genomic comparison of Trypanosoma conorhini and Trypanosoma rangeli to Trypanosoma cruzi strains of high and low virulence.</title>
        <authorList>
            <person name="Bradwell K.R."/>
            <person name="Koparde V.N."/>
            <person name="Matveyev A.V."/>
            <person name="Serrano M.G."/>
            <person name="Alves J.M."/>
            <person name="Parikh H."/>
            <person name="Huang B."/>
            <person name="Lee V."/>
            <person name="Espinosa-Alvarez O."/>
            <person name="Ortiz P.A."/>
            <person name="Costa-Martins A.G."/>
            <person name="Teixeira M.M."/>
            <person name="Buck G.A."/>
        </authorList>
    </citation>
    <scope>NUCLEOTIDE SEQUENCE [LARGE SCALE GENOMIC DNA]</scope>
    <source>
        <strain evidence="1 2">AM80</strain>
    </source>
</reference>
<proteinExistence type="predicted"/>
<dbReference type="Proteomes" id="UP000283634">
    <property type="component" value="Unassembled WGS sequence"/>
</dbReference>
<comment type="caution">
    <text evidence="1">The sequence shown here is derived from an EMBL/GenBank/DDBJ whole genome shotgun (WGS) entry which is preliminary data.</text>
</comment>
<keyword evidence="2" id="KW-1185">Reference proteome</keyword>
<protein>
    <submittedName>
        <fullName evidence="1">Uncharacterized protein</fullName>
    </submittedName>
</protein>
<dbReference type="GeneID" id="40334409"/>
<evidence type="ECO:0000313" key="1">
    <source>
        <dbReference type="EMBL" id="RNE94965.1"/>
    </source>
</evidence>
<dbReference type="RefSeq" id="XP_029233067.1">
    <property type="nucleotide sequence ID" value="XM_029387092.1"/>
</dbReference>
<evidence type="ECO:0000313" key="2">
    <source>
        <dbReference type="Proteomes" id="UP000283634"/>
    </source>
</evidence>
<dbReference type="AlphaFoldDB" id="A0A422MP22"/>
<accession>A0A422MP22</accession>
<gene>
    <name evidence="1" type="ORF">TraAM80_10476</name>
</gene>
<name>A0A422MP22_TRYRA</name>
<organism evidence="1 2">
    <name type="scientific">Trypanosoma rangeli</name>
    <dbReference type="NCBI Taxonomy" id="5698"/>
    <lineage>
        <taxon>Eukaryota</taxon>
        <taxon>Discoba</taxon>
        <taxon>Euglenozoa</taxon>
        <taxon>Kinetoplastea</taxon>
        <taxon>Metakinetoplastina</taxon>
        <taxon>Trypanosomatida</taxon>
        <taxon>Trypanosomatidae</taxon>
        <taxon>Trypanosoma</taxon>
        <taxon>Herpetosoma</taxon>
    </lineage>
</organism>